<sequence>MKSVKRLTGMLLAITTIVGLTAAFISNEQTNPQMITALPPVETAPLLIPNKHIRHTPRPKDNFDYPIRLGKVGPLKPLYSGNLQYPFVCMTESSRLGQPLVDNQHGWGTPVYKENSDRNNKDNIIGYSKDCQIPTGLNYYVIDGEKVHNYNQQALKANQTLVRVEYGVIHRYIYLIAMPISLDEIGDRNKKSQWNNKLIYQFAGGAGIGFKQGSMRPSKLIKRRLNQLKQGYAVISSGANRTSHSYNMLMAEDTAWRVKRQFISLYGEPVYTVGVGGSGGGLAQYLMAQNSPGLIDGALPLYSYPDMVSQALYALDCDLLNNYYTFKTNEPKTWQNWQKRQLVEGLNANNGEPHKGAFFQPINQVLSGVMPSYPKGNSECINGWFGLYAYIHNPRQGWLNNAVSEELKQHVHWSHWQDLVHVYGKNKQGFARHIWGNEGVQYGLSALQQGELTIEQFIDLNRKIGSWKPAEQMKAERIADIPGIKLKIWLSLWGKHNVQPLDDNQVASRSKTDHIAVERGYRYGQIFAGLADIPILDVRHYLEDKFDMHHVSATFAARMRMLHTQGHYDNQVVWLADEKYNPVDNAFQAMDEWLINIRNGQSVLAAKPSQLVDQCFDESGKVIAAGANVFDGPWNGTENALGACSQAFKVYSTSRIQAGASWRGDSFDCEKIPVSKAIEQGWYGPHDMHKYQATLEQIFPTGVCDYSQADLAKPTDLALAWPNNK</sequence>
<protein>
    <recommendedName>
        <fullName evidence="1">DUF6351 domain-containing protein</fullName>
    </recommendedName>
</protein>
<dbReference type="RefSeq" id="WP_035014319.1">
    <property type="nucleotide sequence ID" value="NZ_ARZY01000013.1"/>
</dbReference>
<dbReference type="PATRIC" id="fig|1328313.3.peg.1751"/>
<dbReference type="eggNOG" id="ENOG502Z8TE">
    <property type="taxonomic scope" value="Bacteria"/>
</dbReference>
<dbReference type="Proteomes" id="UP000019276">
    <property type="component" value="Unassembled WGS sequence"/>
</dbReference>
<keyword evidence="3" id="KW-1185">Reference proteome</keyword>
<evidence type="ECO:0000313" key="2">
    <source>
        <dbReference type="EMBL" id="EWH10315.1"/>
    </source>
</evidence>
<dbReference type="EMBL" id="ARZY01000013">
    <property type="protein sequence ID" value="EWH10315.1"/>
    <property type="molecule type" value="Genomic_DNA"/>
</dbReference>
<proteinExistence type="predicted"/>
<dbReference type="InterPro" id="IPR029058">
    <property type="entry name" value="AB_hydrolase_fold"/>
</dbReference>
<dbReference type="AlphaFoldDB" id="W7QYB3"/>
<gene>
    <name evidence="2" type="ORF">DS2_08575</name>
</gene>
<organism evidence="2 3">
    <name type="scientific">Catenovulum agarivorans DS-2</name>
    <dbReference type="NCBI Taxonomy" id="1328313"/>
    <lineage>
        <taxon>Bacteria</taxon>
        <taxon>Pseudomonadati</taxon>
        <taxon>Pseudomonadota</taxon>
        <taxon>Gammaproteobacteria</taxon>
        <taxon>Alteromonadales</taxon>
        <taxon>Alteromonadaceae</taxon>
        <taxon>Catenovulum</taxon>
    </lineage>
</organism>
<dbReference type="STRING" id="1328313.DS2_08575"/>
<dbReference type="InterPro" id="IPR045556">
    <property type="entry name" value="DUF6351"/>
</dbReference>
<dbReference type="Pfam" id="PF19878">
    <property type="entry name" value="DUF6351"/>
    <property type="match status" value="1"/>
</dbReference>
<dbReference type="SUPFAM" id="SSF53474">
    <property type="entry name" value="alpha/beta-Hydrolases"/>
    <property type="match status" value="1"/>
</dbReference>
<accession>W7QYB3</accession>
<feature type="domain" description="DUF6351" evidence="1">
    <location>
        <begin position="77"/>
        <end position="711"/>
    </location>
</feature>
<evidence type="ECO:0000313" key="3">
    <source>
        <dbReference type="Proteomes" id="UP000019276"/>
    </source>
</evidence>
<name>W7QYB3_9ALTE</name>
<comment type="caution">
    <text evidence="2">The sequence shown here is derived from an EMBL/GenBank/DDBJ whole genome shotgun (WGS) entry which is preliminary data.</text>
</comment>
<evidence type="ECO:0000259" key="1">
    <source>
        <dbReference type="Pfam" id="PF19878"/>
    </source>
</evidence>
<reference evidence="2 3" key="1">
    <citation type="journal article" date="2014" name="Genome Announc.">
        <title>Draft Genome Sequence of the Agar-Degrading Bacterium Catenovulum sp. Strain DS-2, Isolated from Intestines of Haliotis diversicolor.</title>
        <authorList>
            <person name="Shan D."/>
            <person name="Li X."/>
            <person name="Gu Z."/>
            <person name="Wei G."/>
            <person name="Gao Z."/>
            <person name="Shao Z."/>
        </authorList>
    </citation>
    <scope>NUCLEOTIDE SEQUENCE [LARGE SCALE GENOMIC DNA]</scope>
    <source>
        <strain evidence="2 3">DS-2</strain>
    </source>
</reference>